<keyword evidence="2" id="KW-1185">Reference proteome</keyword>
<dbReference type="Proteomes" id="UP001596405">
    <property type="component" value="Unassembled WGS sequence"/>
</dbReference>
<protein>
    <recommendedName>
        <fullName evidence="3">STAS/SEC14 domain-containing protein</fullName>
    </recommendedName>
</protein>
<dbReference type="RefSeq" id="WP_082882932.1">
    <property type="nucleotide sequence ID" value="NZ_JBHSYQ010000003.1"/>
</dbReference>
<accession>A0ABW2DJ08</accession>
<name>A0ABW2DJ08_9BACT</name>
<evidence type="ECO:0008006" key="3">
    <source>
        <dbReference type="Google" id="ProtNLM"/>
    </source>
</evidence>
<proteinExistence type="predicted"/>
<reference evidence="2" key="1">
    <citation type="journal article" date="2019" name="Int. J. Syst. Evol. Microbiol.">
        <title>The Global Catalogue of Microorganisms (GCM) 10K type strain sequencing project: providing services to taxonomists for standard genome sequencing and annotation.</title>
        <authorList>
            <consortium name="The Broad Institute Genomics Platform"/>
            <consortium name="The Broad Institute Genome Sequencing Center for Infectious Disease"/>
            <person name="Wu L."/>
            <person name="Ma J."/>
        </authorList>
    </citation>
    <scope>NUCLEOTIDE SEQUENCE [LARGE SCALE GENOMIC DNA]</scope>
    <source>
        <strain evidence="2">CGMCC 4.7393</strain>
    </source>
</reference>
<dbReference type="EMBL" id="JBHSYQ010000003">
    <property type="protein sequence ID" value="MFC6997847.1"/>
    <property type="molecule type" value="Genomic_DNA"/>
</dbReference>
<evidence type="ECO:0000313" key="1">
    <source>
        <dbReference type="EMBL" id="MFC6997847.1"/>
    </source>
</evidence>
<dbReference type="SUPFAM" id="SSF52091">
    <property type="entry name" value="SpoIIaa-like"/>
    <property type="match status" value="1"/>
</dbReference>
<evidence type="ECO:0000313" key="2">
    <source>
        <dbReference type="Proteomes" id="UP001596405"/>
    </source>
</evidence>
<organism evidence="1 2">
    <name type="scientific">Rufibacter roseus</name>
    <dbReference type="NCBI Taxonomy" id="1567108"/>
    <lineage>
        <taxon>Bacteria</taxon>
        <taxon>Pseudomonadati</taxon>
        <taxon>Bacteroidota</taxon>
        <taxon>Cytophagia</taxon>
        <taxon>Cytophagales</taxon>
        <taxon>Hymenobacteraceae</taxon>
        <taxon>Rufibacter</taxon>
    </lineage>
</organism>
<sequence>MRDYYYYKIGVSAVVKTQRFMAATWEIKNLHAQIRIEHYPHKDFFYIKWCGHINSEDTIAVAKKYLELQQSFHCPKILNDKSDVTGDWAEANDWLEYEWLPLAVAAGLRYFSMVVSRDLHDLAPAQDLQKRFSPDCEVKLFRDLTQAKEWLESV</sequence>
<comment type="caution">
    <text evidence="1">The sequence shown here is derived from an EMBL/GenBank/DDBJ whole genome shotgun (WGS) entry which is preliminary data.</text>
</comment>
<gene>
    <name evidence="1" type="ORF">ACFQHR_09425</name>
</gene>
<dbReference type="InterPro" id="IPR036513">
    <property type="entry name" value="STAS_dom_sf"/>
</dbReference>